<name>A0ABP9MHT4_9FLAO</name>
<keyword evidence="2" id="KW-1185">Reference proteome</keyword>
<organism evidence="1 2">
    <name type="scientific">Chryseobacterium ginsengisoli</name>
    <dbReference type="NCBI Taxonomy" id="363853"/>
    <lineage>
        <taxon>Bacteria</taxon>
        <taxon>Pseudomonadati</taxon>
        <taxon>Bacteroidota</taxon>
        <taxon>Flavobacteriia</taxon>
        <taxon>Flavobacteriales</taxon>
        <taxon>Weeksellaceae</taxon>
        <taxon>Chryseobacterium group</taxon>
        <taxon>Chryseobacterium</taxon>
    </lineage>
</organism>
<gene>
    <name evidence="1" type="ORF">GCM10023210_31300</name>
</gene>
<comment type="caution">
    <text evidence="1">The sequence shown here is derived from an EMBL/GenBank/DDBJ whole genome shotgun (WGS) entry which is preliminary data.</text>
</comment>
<evidence type="ECO:0000313" key="1">
    <source>
        <dbReference type="EMBL" id="GAA5096916.1"/>
    </source>
</evidence>
<evidence type="ECO:0008006" key="3">
    <source>
        <dbReference type="Google" id="ProtNLM"/>
    </source>
</evidence>
<proteinExistence type="predicted"/>
<protein>
    <recommendedName>
        <fullName evidence="3">Phage tail protein</fullName>
    </recommendedName>
</protein>
<dbReference type="Proteomes" id="UP001500353">
    <property type="component" value="Unassembled WGS sequence"/>
</dbReference>
<reference evidence="2" key="1">
    <citation type="journal article" date="2019" name="Int. J. Syst. Evol. Microbiol.">
        <title>The Global Catalogue of Microorganisms (GCM) 10K type strain sequencing project: providing services to taxonomists for standard genome sequencing and annotation.</title>
        <authorList>
            <consortium name="The Broad Institute Genomics Platform"/>
            <consortium name="The Broad Institute Genome Sequencing Center for Infectious Disease"/>
            <person name="Wu L."/>
            <person name="Ma J."/>
        </authorList>
    </citation>
    <scope>NUCLEOTIDE SEQUENCE [LARGE SCALE GENOMIC DNA]</scope>
    <source>
        <strain evidence="2">JCM 18019</strain>
    </source>
</reference>
<sequence length="141" mass="15614">MAGNEKFSSSQYSWAEVSVSMGGRIVTGCTNVEYTVKQTKSVLKGRGNEGHKILRGDKECEGKLIIWQSELEAMTEDAKNKDILALNFDLVVSYVPEDGGQTVTDILESCEFTEVKKGMSQGDTNMLCELPIIFLKLKPQQ</sequence>
<dbReference type="EMBL" id="BAABHX010000005">
    <property type="protein sequence ID" value="GAA5096916.1"/>
    <property type="molecule type" value="Genomic_DNA"/>
</dbReference>
<evidence type="ECO:0000313" key="2">
    <source>
        <dbReference type="Proteomes" id="UP001500353"/>
    </source>
</evidence>
<accession>A0ABP9MHT4</accession>
<dbReference type="RefSeq" id="WP_345206088.1">
    <property type="nucleotide sequence ID" value="NZ_BAABHX010000005.1"/>
</dbReference>